<name>A0A6B2H945_9BACT</name>
<dbReference type="AlphaFoldDB" id="A0A6B2H945"/>
<feature type="signal peptide" evidence="1">
    <location>
        <begin position="1"/>
        <end position="22"/>
    </location>
</feature>
<reference evidence="2 3" key="1">
    <citation type="submission" date="2020-01" db="EMBL/GenBank/DDBJ databases">
        <authorList>
            <person name="Kim M.K."/>
        </authorList>
    </citation>
    <scope>NUCLEOTIDE SEQUENCE [LARGE SCALE GENOMIC DNA]</scope>
    <source>
        <strain evidence="2 3">BT213</strain>
    </source>
</reference>
<organism evidence="2 3">
    <name type="scientific">Pontibacter fetidus</name>
    <dbReference type="NCBI Taxonomy" id="2700082"/>
    <lineage>
        <taxon>Bacteria</taxon>
        <taxon>Pseudomonadati</taxon>
        <taxon>Bacteroidota</taxon>
        <taxon>Cytophagia</taxon>
        <taxon>Cytophagales</taxon>
        <taxon>Hymenobacteraceae</taxon>
        <taxon>Pontibacter</taxon>
    </lineage>
</organism>
<keyword evidence="1" id="KW-0732">Signal</keyword>
<dbReference type="RefSeq" id="WP_162346060.1">
    <property type="nucleotide sequence ID" value="NZ_JAAEAA010000009.1"/>
</dbReference>
<sequence length="191" mass="21728">MNYMLKYSLSCLLLVLTLASCRKEPNYPDEPQISFKRVEQYDHDALGVQKDSLFLVIGFQDGDGNLGLSSDDKSEDYNFPFQKGSPYEKNFIIKVLRARPDPNNPGDPVFEELIFPTGTDLSGRFPRISNDDRKEPLEGEIKLALEITNENEQYYAVGDVVKFEVFIYDRTTPVPNKSNVVTSEPITLFTN</sequence>
<keyword evidence="3" id="KW-1185">Reference proteome</keyword>
<evidence type="ECO:0000313" key="3">
    <source>
        <dbReference type="Proteomes" id="UP000478546"/>
    </source>
</evidence>
<comment type="caution">
    <text evidence="2">The sequence shown here is derived from an EMBL/GenBank/DDBJ whole genome shotgun (WGS) entry which is preliminary data.</text>
</comment>
<evidence type="ECO:0000313" key="2">
    <source>
        <dbReference type="EMBL" id="NDK56002.1"/>
    </source>
</evidence>
<accession>A0A6B2H945</accession>
<gene>
    <name evidence="2" type="ORF">GWO68_08745</name>
</gene>
<dbReference type="EMBL" id="JAAEAA010000009">
    <property type="protein sequence ID" value="NDK56002.1"/>
    <property type="molecule type" value="Genomic_DNA"/>
</dbReference>
<dbReference type="Proteomes" id="UP000478546">
    <property type="component" value="Unassembled WGS sequence"/>
</dbReference>
<protein>
    <submittedName>
        <fullName evidence="2">Uncharacterized protein</fullName>
    </submittedName>
</protein>
<proteinExistence type="predicted"/>
<evidence type="ECO:0000256" key="1">
    <source>
        <dbReference type="SAM" id="SignalP"/>
    </source>
</evidence>
<feature type="chain" id="PRO_5025663076" evidence="1">
    <location>
        <begin position="23"/>
        <end position="191"/>
    </location>
</feature>
<dbReference type="PROSITE" id="PS51257">
    <property type="entry name" value="PROKAR_LIPOPROTEIN"/>
    <property type="match status" value="1"/>
</dbReference>